<dbReference type="KEGG" id="dpo:26534034"/>
<dbReference type="STRING" id="46245.A0A0R3NZG2"/>
<evidence type="ECO:0000313" key="10">
    <source>
        <dbReference type="Proteomes" id="UP000001819"/>
    </source>
</evidence>
<dbReference type="eggNOG" id="KOG2624">
    <property type="taxonomic scope" value="Eukaryota"/>
</dbReference>
<dbReference type="Bgee" id="FBgn0273021">
    <property type="expression patterns" value="Expressed in male reproductive system and 1 other cell type or tissue"/>
</dbReference>
<dbReference type="GO" id="GO:0016042">
    <property type="term" value="P:lipid catabolic process"/>
    <property type="evidence" value="ECO:0007669"/>
    <property type="project" value="UniProtKB-KW"/>
</dbReference>
<accession>A0A0R3NZG2</accession>
<gene>
    <name evidence="11" type="primary">LOC26534034</name>
</gene>
<keyword evidence="10" id="KW-1185">Reference proteome</keyword>
<dbReference type="Gene3D" id="3.40.50.1820">
    <property type="entry name" value="alpha/beta hydrolase"/>
    <property type="match status" value="1"/>
</dbReference>
<dbReference type="Proteomes" id="UP000001819">
    <property type="component" value="Chromosome 4"/>
</dbReference>
<evidence type="ECO:0000256" key="5">
    <source>
        <dbReference type="ARBA" id="ARBA00023098"/>
    </source>
</evidence>
<keyword evidence="4 7" id="KW-0442">Lipid degradation</keyword>
<name>A0A0R3NZG2_DROPS</name>
<evidence type="ECO:0000256" key="8">
    <source>
        <dbReference type="PIRSR" id="PIRSR000862-1"/>
    </source>
</evidence>
<dbReference type="PANTHER" id="PTHR11005">
    <property type="entry name" value="LYSOSOMAL ACID LIPASE-RELATED"/>
    <property type="match status" value="1"/>
</dbReference>
<dbReference type="FunFam" id="3.40.50.1820:FF:000057">
    <property type="entry name" value="Lipase"/>
    <property type="match status" value="1"/>
</dbReference>
<accession>A0A6I8V997</accession>
<keyword evidence="5" id="KW-0443">Lipid metabolism</keyword>
<keyword evidence="6" id="KW-0325">Glycoprotein</keyword>
<reference evidence="11" key="1">
    <citation type="submission" date="2025-08" db="UniProtKB">
        <authorList>
            <consortium name="RefSeq"/>
        </authorList>
    </citation>
    <scope>IDENTIFICATION</scope>
    <source>
        <strain evidence="11">MV-25-SWS-2005</strain>
        <tissue evidence="11">Whole body</tissue>
    </source>
</reference>
<evidence type="ECO:0000256" key="7">
    <source>
        <dbReference type="PIRNR" id="PIRNR000862"/>
    </source>
</evidence>
<feature type="active site" description="Nucleophile" evidence="8">
    <location>
        <position position="185"/>
    </location>
</feature>
<dbReference type="GO" id="GO:0016788">
    <property type="term" value="F:hydrolase activity, acting on ester bonds"/>
    <property type="evidence" value="ECO:0007669"/>
    <property type="project" value="InterPro"/>
</dbReference>
<evidence type="ECO:0000256" key="6">
    <source>
        <dbReference type="ARBA" id="ARBA00023180"/>
    </source>
</evidence>
<comment type="similarity">
    <text evidence="1 7">Belongs to the AB hydrolase superfamily. Lipase family.</text>
</comment>
<dbReference type="InParanoid" id="A0A0R3NZG2"/>
<protein>
    <recommendedName>
        <fullName evidence="7">Lipase</fullName>
    </recommendedName>
</protein>
<dbReference type="Pfam" id="PF04083">
    <property type="entry name" value="Abhydro_lipase"/>
    <property type="match status" value="1"/>
</dbReference>
<dbReference type="GeneID" id="26534034"/>
<keyword evidence="2" id="KW-0732">Signal</keyword>
<dbReference type="InterPro" id="IPR025483">
    <property type="entry name" value="Lipase_euk"/>
</dbReference>
<dbReference type="InterPro" id="IPR029058">
    <property type="entry name" value="AB_hydrolase_fold"/>
</dbReference>
<keyword evidence="3 7" id="KW-0378">Hydrolase</keyword>
<dbReference type="RefSeq" id="XP_015035900.1">
    <property type="nucleotide sequence ID" value="XM_015180414.2"/>
</dbReference>
<dbReference type="InterPro" id="IPR006693">
    <property type="entry name" value="AB_hydrolase_lipase"/>
</dbReference>
<dbReference type="SUPFAM" id="SSF53474">
    <property type="entry name" value="alpha/beta-Hydrolases"/>
    <property type="match status" value="1"/>
</dbReference>
<dbReference type="FunCoup" id="A0A0R3NZG2">
    <property type="interactions" value="76"/>
</dbReference>
<sequence length="414" mass="47092">MRIAYCNVLPALLILQVTFILVKCTDISANLNINLDFSLQKFFTQADIEIDAKLKTVELIKKYKYPVETHFVITKDGYKLCMHRMPRPGAQPVLLVHGLMSSSASWVIMGPTNGLAYILFQKGYDVWMLNTRGNIYSKEHTKRGISDKDFYDFSFHEIGTIDLPSAIDLVLEKTKFQQIQYIGHSQGSTAFFVMCSEHPEYSVKVKIMQALSPTTFMEKTRSAVLKFMSFFKGALSTLLVKLGGYIISATSELIQKFRHHICPASELTSQICGTFDFVLCGFNWNTFNRTLTPIVIGHVSQGASTMQIHHYAQLHKELHFRRFDHGPTKNLIRYKSLKPPSYNLSQTQCKVVLHHGGNDWLASGSDVINLQKRLPNCIESRKVELESFTHFDFIISKDVASLVYNRVIDLVVTN</sequence>
<dbReference type="SMR" id="A0A0R3NZG2"/>
<feature type="active site" description="Charge relay system" evidence="8">
    <location>
        <position position="359"/>
    </location>
</feature>
<proteinExistence type="inferred from homology"/>
<evidence type="ECO:0000256" key="4">
    <source>
        <dbReference type="ARBA" id="ARBA00022963"/>
    </source>
</evidence>
<evidence type="ECO:0000313" key="11">
    <source>
        <dbReference type="RefSeq" id="XP_015035900.1"/>
    </source>
</evidence>
<dbReference type="PIRSF" id="PIRSF000862">
    <property type="entry name" value="Steryl_ester_lip"/>
    <property type="match status" value="1"/>
</dbReference>
<evidence type="ECO:0000256" key="1">
    <source>
        <dbReference type="ARBA" id="ARBA00010701"/>
    </source>
</evidence>
<feature type="domain" description="Partial AB-hydrolase lipase" evidence="9">
    <location>
        <begin position="57"/>
        <end position="109"/>
    </location>
</feature>
<feature type="active site" description="Charge relay system" evidence="8">
    <location>
        <position position="390"/>
    </location>
</feature>
<evidence type="ECO:0000259" key="9">
    <source>
        <dbReference type="Pfam" id="PF04083"/>
    </source>
</evidence>
<dbReference type="AlphaFoldDB" id="A0A0R3NZG2"/>
<evidence type="ECO:0000256" key="2">
    <source>
        <dbReference type="ARBA" id="ARBA00022729"/>
    </source>
</evidence>
<evidence type="ECO:0000256" key="3">
    <source>
        <dbReference type="ARBA" id="ARBA00022801"/>
    </source>
</evidence>
<organism evidence="10 11">
    <name type="scientific">Drosophila pseudoobscura pseudoobscura</name>
    <name type="common">Fruit fly</name>
    <dbReference type="NCBI Taxonomy" id="46245"/>
    <lineage>
        <taxon>Eukaryota</taxon>
        <taxon>Metazoa</taxon>
        <taxon>Ecdysozoa</taxon>
        <taxon>Arthropoda</taxon>
        <taxon>Hexapoda</taxon>
        <taxon>Insecta</taxon>
        <taxon>Pterygota</taxon>
        <taxon>Neoptera</taxon>
        <taxon>Endopterygota</taxon>
        <taxon>Diptera</taxon>
        <taxon>Brachycera</taxon>
        <taxon>Muscomorpha</taxon>
        <taxon>Ephydroidea</taxon>
        <taxon>Drosophilidae</taxon>
        <taxon>Drosophila</taxon>
        <taxon>Sophophora</taxon>
    </lineage>
</organism>